<sequence length="261" mass="27952">MGASHSIADRYTVERTDAAPLDETRYAAVLHSDFRDHYAGGRDVWTDEEAMRQAPRLLMDALRARPGAGAGTGPGSPAHVLDIGTGHGRDAGLLLAAGHHVTGIDLVASPEWQTLAGRHPGRARFLATAALDLPGTEQYDAVLDNGCFHHQHPGTYGPYLRHVHELLRPGGLLTLSVFHAADGRGGLYANEGSRLYREFTEDELTGLAAGHGFALVDTRRVPRAVGNLTYLVSTFRRTEGGGRPTGSPLRPSIRPSTGDQS</sequence>
<evidence type="ECO:0000313" key="6">
    <source>
        <dbReference type="Proteomes" id="UP000659223"/>
    </source>
</evidence>
<dbReference type="PANTHER" id="PTHR43464">
    <property type="entry name" value="METHYLTRANSFERASE"/>
    <property type="match status" value="1"/>
</dbReference>
<dbReference type="RefSeq" id="WP_190022752.1">
    <property type="nucleotide sequence ID" value="NZ_BMUT01000007.1"/>
</dbReference>
<organism evidence="5 6">
    <name type="scientific">Streptomyces hiroshimensis</name>
    <dbReference type="NCBI Taxonomy" id="66424"/>
    <lineage>
        <taxon>Bacteria</taxon>
        <taxon>Bacillati</taxon>
        <taxon>Actinomycetota</taxon>
        <taxon>Actinomycetes</taxon>
        <taxon>Kitasatosporales</taxon>
        <taxon>Streptomycetaceae</taxon>
        <taxon>Streptomyces</taxon>
    </lineage>
</organism>
<dbReference type="InterPro" id="IPR029063">
    <property type="entry name" value="SAM-dependent_MTases_sf"/>
</dbReference>
<feature type="region of interest" description="Disordered" evidence="4">
    <location>
        <begin position="237"/>
        <end position="261"/>
    </location>
</feature>
<name>A0ABQ2YLG9_9ACTN</name>
<protein>
    <recommendedName>
        <fullName evidence="7">Class I SAM-dependent methyltransferase</fullName>
    </recommendedName>
</protein>
<dbReference type="SUPFAM" id="SSF53335">
    <property type="entry name" value="S-adenosyl-L-methionine-dependent methyltransferases"/>
    <property type="match status" value="1"/>
</dbReference>
<evidence type="ECO:0000256" key="3">
    <source>
        <dbReference type="ARBA" id="ARBA00022691"/>
    </source>
</evidence>
<evidence type="ECO:0000256" key="2">
    <source>
        <dbReference type="ARBA" id="ARBA00022679"/>
    </source>
</evidence>
<dbReference type="Gene3D" id="3.40.50.150">
    <property type="entry name" value="Vaccinia Virus protein VP39"/>
    <property type="match status" value="1"/>
</dbReference>
<reference evidence="6" key="1">
    <citation type="journal article" date="2019" name="Int. J. Syst. Evol. Microbiol.">
        <title>The Global Catalogue of Microorganisms (GCM) 10K type strain sequencing project: providing services to taxonomists for standard genome sequencing and annotation.</title>
        <authorList>
            <consortium name="The Broad Institute Genomics Platform"/>
            <consortium name="The Broad Institute Genome Sequencing Center for Infectious Disease"/>
            <person name="Wu L."/>
            <person name="Ma J."/>
        </authorList>
    </citation>
    <scope>NUCLEOTIDE SEQUENCE [LARGE SCALE GENOMIC DNA]</scope>
    <source>
        <strain evidence="6">JCM 4586</strain>
    </source>
</reference>
<dbReference type="EMBL" id="BMUT01000007">
    <property type="protein sequence ID" value="GGX87568.1"/>
    <property type="molecule type" value="Genomic_DNA"/>
</dbReference>
<evidence type="ECO:0000256" key="1">
    <source>
        <dbReference type="ARBA" id="ARBA00022603"/>
    </source>
</evidence>
<dbReference type="CDD" id="cd02440">
    <property type="entry name" value="AdoMet_MTases"/>
    <property type="match status" value="1"/>
</dbReference>
<gene>
    <name evidence="5" type="ORF">GCM10010324_36520</name>
</gene>
<keyword evidence="1" id="KW-0489">Methyltransferase</keyword>
<keyword evidence="3" id="KW-0949">S-adenosyl-L-methionine</keyword>
<keyword evidence="2" id="KW-0808">Transferase</keyword>
<proteinExistence type="predicted"/>
<accession>A0ABQ2YLG9</accession>
<evidence type="ECO:0000313" key="5">
    <source>
        <dbReference type="EMBL" id="GGX87568.1"/>
    </source>
</evidence>
<dbReference type="Proteomes" id="UP000659223">
    <property type="component" value="Unassembled WGS sequence"/>
</dbReference>
<evidence type="ECO:0000256" key="4">
    <source>
        <dbReference type="SAM" id="MobiDB-lite"/>
    </source>
</evidence>
<keyword evidence="6" id="KW-1185">Reference proteome</keyword>
<dbReference type="Pfam" id="PF13489">
    <property type="entry name" value="Methyltransf_23"/>
    <property type="match status" value="1"/>
</dbReference>
<evidence type="ECO:0008006" key="7">
    <source>
        <dbReference type="Google" id="ProtNLM"/>
    </source>
</evidence>
<comment type="caution">
    <text evidence="5">The sequence shown here is derived from an EMBL/GenBank/DDBJ whole genome shotgun (WGS) entry which is preliminary data.</text>
</comment>
<dbReference type="PANTHER" id="PTHR43464:SF19">
    <property type="entry name" value="UBIQUINONE BIOSYNTHESIS O-METHYLTRANSFERASE, MITOCHONDRIAL"/>
    <property type="match status" value="1"/>
</dbReference>